<keyword evidence="3" id="KW-0949">S-adenosyl-L-methionine</keyword>
<dbReference type="GO" id="GO:0032259">
    <property type="term" value="P:methylation"/>
    <property type="evidence" value="ECO:0007669"/>
    <property type="project" value="UniProtKB-KW"/>
</dbReference>
<feature type="domain" description="Methyltransferase" evidence="4">
    <location>
        <begin position="52"/>
        <end position="147"/>
    </location>
</feature>
<reference evidence="5 6" key="1">
    <citation type="submission" date="2019-10" db="EMBL/GenBank/DDBJ databases">
        <title>Actinomadura rubteroloni sp. nov. and Actinomadura macrotermitis sp. nov., isolated from the gut of fungus growing-termite Macrotermes natalensis.</title>
        <authorList>
            <person name="Benndorf R."/>
            <person name="Martin K."/>
            <person name="Kuefner M."/>
            <person name="De Beer W."/>
            <person name="Kaster A.-K."/>
            <person name="Vollmers J."/>
            <person name="Poulsen M."/>
            <person name="Beemelmanns C."/>
        </authorList>
    </citation>
    <scope>NUCLEOTIDE SEQUENCE [LARGE SCALE GENOMIC DNA]</scope>
    <source>
        <strain evidence="5 6">RB68</strain>
    </source>
</reference>
<dbReference type="AlphaFoldDB" id="A0A7K0BUT2"/>
<dbReference type="InterPro" id="IPR029063">
    <property type="entry name" value="SAM-dependent_MTases_sf"/>
</dbReference>
<dbReference type="SUPFAM" id="SSF53335">
    <property type="entry name" value="S-adenosyl-L-methionine-dependent methyltransferases"/>
    <property type="match status" value="1"/>
</dbReference>
<keyword evidence="5" id="KW-0830">Ubiquinone</keyword>
<dbReference type="CDD" id="cd02440">
    <property type="entry name" value="AdoMet_MTases"/>
    <property type="match status" value="1"/>
</dbReference>
<evidence type="ECO:0000256" key="2">
    <source>
        <dbReference type="ARBA" id="ARBA00022679"/>
    </source>
</evidence>
<dbReference type="PANTHER" id="PTHR43464:SF19">
    <property type="entry name" value="UBIQUINONE BIOSYNTHESIS O-METHYLTRANSFERASE, MITOCHONDRIAL"/>
    <property type="match status" value="1"/>
</dbReference>
<sequence>MRIDPANADQARSWDGDAGEYWARHADRFDRNLAGYRAPLQEAAAVGPADQVLDIGCGAGRTALDAARRAVRGGVLGVDLSARMLQVARDRAAAEGISNAVFEQADAQVHPFPDAHFDVAVSRTGTMFFADPAAAFANVARTLRPGGRLVQLVWQPLQANEWFLSLAGALAAGRPLPPPQPGAPGPFALADPGRVRGLLTGAGFTDPDIRPLQKSMCFGADPDEAYDFLAGLLGWMLEGLDDDRRRQALGALRATLEEHHGPDGVRYASAAWLITTTRS</sequence>
<evidence type="ECO:0000259" key="4">
    <source>
        <dbReference type="Pfam" id="PF13649"/>
    </source>
</evidence>
<organism evidence="5 6">
    <name type="scientific">Actinomadura macrotermitis</name>
    <dbReference type="NCBI Taxonomy" id="2585200"/>
    <lineage>
        <taxon>Bacteria</taxon>
        <taxon>Bacillati</taxon>
        <taxon>Actinomycetota</taxon>
        <taxon>Actinomycetes</taxon>
        <taxon>Streptosporangiales</taxon>
        <taxon>Thermomonosporaceae</taxon>
        <taxon>Actinomadura</taxon>
    </lineage>
</organism>
<dbReference type="InterPro" id="IPR041698">
    <property type="entry name" value="Methyltransf_25"/>
</dbReference>
<dbReference type="Pfam" id="PF13649">
    <property type="entry name" value="Methyltransf_25"/>
    <property type="match status" value="1"/>
</dbReference>
<keyword evidence="2 5" id="KW-0808">Transferase</keyword>
<protein>
    <submittedName>
        <fullName evidence="5">Ubiquinone/menaquinone biosynthesis C-methyltransferase UbiE</fullName>
        <ecNumber evidence="5">2.1.1.163</ecNumber>
    </submittedName>
</protein>
<dbReference type="Proteomes" id="UP000487268">
    <property type="component" value="Unassembled WGS sequence"/>
</dbReference>
<proteinExistence type="predicted"/>
<comment type="caution">
    <text evidence="5">The sequence shown here is derived from an EMBL/GenBank/DDBJ whole genome shotgun (WGS) entry which is preliminary data.</text>
</comment>
<dbReference type="PANTHER" id="PTHR43464">
    <property type="entry name" value="METHYLTRANSFERASE"/>
    <property type="match status" value="1"/>
</dbReference>
<evidence type="ECO:0000256" key="1">
    <source>
        <dbReference type="ARBA" id="ARBA00022603"/>
    </source>
</evidence>
<dbReference type="Gene3D" id="3.40.50.150">
    <property type="entry name" value="Vaccinia Virus protein VP39"/>
    <property type="match status" value="1"/>
</dbReference>
<keyword evidence="6" id="KW-1185">Reference proteome</keyword>
<accession>A0A7K0BUT2</accession>
<dbReference type="GO" id="GO:0043770">
    <property type="term" value="F:demethylmenaquinone methyltransferase activity"/>
    <property type="evidence" value="ECO:0007669"/>
    <property type="project" value="UniProtKB-EC"/>
</dbReference>
<gene>
    <name evidence="5" type="primary">ubiE_2</name>
    <name evidence="5" type="ORF">ACRB68_29650</name>
</gene>
<dbReference type="EMBL" id="WEGH01000002">
    <property type="protein sequence ID" value="MQY04903.1"/>
    <property type="molecule type" value="Genomic_DNA"/>
</dbReference>
<name>A0A7K0BUT2_9ACTN</name>
<evidence type="ECO:0000313" key="6">
    <source>
        <dbReference type="Proteomes" id="UP000487268"/>
    </source>
</evidence>
<evidence type="ECO:0000256" key="3">
    <source>
        <dbReference type="ARBA" id="ARBA00022691"/>
    </source>
</evidence>
<keyword evidence="1 5" id="KW-0489">Methyltransferase</keyword>
<dbReference type="EC" id="2.1.1.163" evidence="5"/>
<dbReference type="OrthoDB" id="9777638at2"/>
<evidence type="ECO:0000313" key="5">
    <source>
        <dbReference type="EMBL" id="MQY04903.1"/>
    </source>
</evidence>